<protein>
    <recommendedName>
        <fullName evidence="2">RNase III domain-containing protein</fullName>
    </recommendedName>
</protein>
<name>A0ABP1CIS9_9APHY</name>
<dbReference type="Proteomes" id="UP001497453">
    <property type="component" value="Chromosome 1"/>
</dbReference>
<dbReference type="SUPFAM" id="SSF69065">
    <property type="entry name" value="RNase III domain-like"/>
    <property type="match status" value="1"/>
</dbReference>
<organism evidence="3 4">
    <name type="scientific">Somion occarium</name>
    <dbReference type="NCBI Taxonomy" id="3059160"/>
    <lineage>
        <taxon>Eukaryota</taxon>
        <taxon>Fungi</taxon>
        <taxon>Dikarya</taxon>
        <taxon>Basidiomycota</taxon>
        <taxon>Agaricomycotina</taxon>
        <taxon>Agaricomycetes</taxon>
        <taxon>Polyporales</taxon>
        <taxon>Cerrenaceae</taxon>
        <taxon>Somion</taxon>
    </lineage>
</organism>
<feature type="region of interest" description="Disordered" evidence="1">
    <location>
        <begin position="299"/>
        <end position="318"/>
    </location>
</feature>
<feature type="region of interest" description="Disordered" evidence="1">
    <location>
        <begin position="250"/>
        <end position="283"/>
    </location>
</feature>
<keyword evidence="4" id="KW-1185">Reference proteome</keyword>
<evidence type="ECO:0000256" key="1">
    <source>
        <dbReference type="SAM" id="MobiDB-lite"/>
    </source>
</evidence>
<sequence>MSLYRAIQDAVDLAIHRHQFQMTLPPLDDDALRQILYHDYANADVENDRLEFLGDAMMHATIGRLLYCHLPRGYPYLYTKCAHALWSNETFCKLAETLDIYTFSPDVLYALDRRTFGTGGILYKDHSQIKHTADLFETILGAYYLQSGFEAFYSWVERTFIPLIYMAEDAYWRNFHLAYPRNPYKDRAYIAYGRVMERYRSISPLPRPAHHHAPNRRSSEPFFIERALCYPDNIITAQAQAKATVIDLTSPGPGPSPNHSIGTSSSQTTLVASPTPTKPSFKPTCIDLTMVEDTLTPRRLTKRDTRSAAPSPEPIRKRRRRCKNLQSIDKKISRARDPTRLNLELMQVSDLESDDEMEVCSPNLGESIPRYFLRPPTPSSAYCFQDMPGQLMILD</sequence>
<dbReference type="InterPro" id="IPR036389">
    <property type="entry name" value="RNase_III_sf"/>
</dbReference>
<reference evidence="4" key="1">
    <citation type="submission" date="2024-04" db="EMBL/GenBank/DDBJ databases">
        <authorList>
            <person name="Shaw F."/>
            <person name="Minotto A."/>
        </authorList>
    </citation>
    <scope>NUCLEOTIDE SEQUENCE [LARGE SCALE GENOMIC DNA]</scope>
</reference>
<dbReference type="PROSITE" id="PS50142">
    <property type="entry name" value="RNASE_3_2"/>
    <property type="match status" value="1"/>
</dbReference>
<proteinExistence type="predicted"/>
<accession>A0ABP1CIS9</accession>
<dbReference type="SMART" id="SM00535">
    <property type="entry name" value="RIBOc"/>
    <property type="match status" value="1"/>
</dbReference>
<evidence type="ECO:0000313" key="4">
    <source>
        <dbReference type="Proteomes" id="UP001497453"/>
    </source>
</evidence>
<dbReference type="Gene3D" id="1.10.1520.10">
    <property type="entry name" value="Ribonuclease III domain"/>
    <property type="match status" value="1"/>
</dbReference>
<dbReference type="EMBL" id="OZ037944">
    <property type="protein sequence ID" value="CAL1695591.1"/>
    <property type="molecule type" value="Genomic_DNA"/>
</dbReference>
<feature type="domain" description="RNase III" evidence="2">
    <location>
        <begin position="4"/>
        <end position="148"/>
    </location>
</feature>
<evidence type="ECO:0000313" key="3">
    <source>
        <dbReference type="EMBL" id="CAL1695591.1"/>
    </source>
</evidence>
<evidence type="ECO:0000259" key="2">
    <source>
        <dbReference type="PROSITE" id="PS50142"/>
    </source>
</evidence>
<feature type="compositionally biased region" description="Low complexity" evidence="1">
    <location>
        <begin position="273"/>
        <end position="283"/>
    </location>
</feature>
<dbReference type="InterPro" id="IPR000999">
    <property type="entry name" value="RNase_III_dom"/>
</dbReference>
<gene>
    <name evidence="3" type="ORF">GFSPODELE1_LOCUS816</name>
</gene>
<dbReference type="PROSITE" id="PS00517">
    <property type="entry name" value="RNASE_3_1"/>
    <property type="match status" value="1"/>
</dbReference>
<dbReference type="CDD" id="cd00593">
    <property type="entry name" value="RIBOc"/>
    <property type="match status" value="1"/>
</dbReference>
<feature type="compositionally biased region" description="Polar residues" evidence="1">
    <location>
        <begin position="257"/>
        <end position="272"/>
    </location>
</feature>
<dbReference type="Pfam" id="PF00636">
    <property type="entry name" value="Ribonuclease_3"/>
    <property type="match status" value="1"/>
</dbReference>